<organism evidence="3 4">
    <name type="scientific">Paractinoplanes ovalisporus</name>
    <dbReference type="NCBI Taxonomy" id="2810368"/>
    <lineage>
        <taxon>Bacteria</taxon>
        <taxon>Bacillati</taxon>
        <taxon>Actinomycetota</taxon>
        <taxon>Actinomycetes</taxon>
        <taxon>Micromonosporales</taxon>
        <taxon>Micromonosporaceae</taxon>
        <taxon>Paractinoplanes</taxon>
    </lineage>
</organism>
<feature type="domain" description="CHAT" evidence="2">
    <location>
        <begin position="883"/>
        <end position="1165"/>
    </location>
</feature>
<accession>A0ABS2APL4</accession>
<dbReference type="InterPro" id="IPR011990">
    <property type="entry name" value="TPR-like_helical_dom_sf"/>
</dbReference>
<evidence type="ECO:0000313" key="4">
    <source>
        <dbReference type="Proteomes" id="UP000632138"/>
    </source>
</evidence>
<evidence type="ECO:0000313" key="3">
    <source>
        <dbReference type="EMBL" id="MBM2621808.1"/>
    </source>
</evidence>
<dbReference type="RefSeq" id="WP_203381809.1">
    <property type="nucleotide sequence ID" value="NZ_JAENHP010000021.1"/>
</dbReference>
<gene>
    <name evidence="3" type="ORF">JIG36_40520</name>
</gene>
<evidence type="ECO:0000259" key="2">
    <source>
        <dbReference type="Pfam" id="PF12770"/>
    </source>
</evidence>
<protein>
    <submittedName>
        <fullName evidence="3">CHAT domain-containing protein</fullName>
    </submittedName>
</protein>
<sequence length="1166" mass="128304">MRDDVAGLVKARVDRYEQDGDSTVLTEAAAEEELRELYGRLDEPGAAQAAVAMHMARHNALPDLEFGHISAAIRLLRILSTVDPSVPPEFNEALEQWSVRATGFAAEGRQLLVEAAAGDEDKLAESVRALRKAFHITVAVGGDANEVLEWLANAMRFRHLSTGDAHDLNALVEYRRQLVAIASADHPKRPLRLQILGEVLRMRYRLHGQTADLAEAVSVNREALDTTKSDHHLLRTRRANLGASLHDRYLLNDLLDDLDESIELTLTSLEPGEPHRGDDLTARLVARYDRSGSVADLDSAVKAQRHGLAAATDRNRAPHLNNLGTALFRHYERLGDLSSLDEAINVEEQALVLYEPDDPERARAVANLTASLRLRYQRTRTESDLDRGIDVGSELLSGAEEASLLALSTVAVLHAARYERYYHEADFDRAELLSERAVALVPKEHRLRPVVLQNSMAVMRCRLDGSGAPAKADEIIRRGREAVRLTSPQELTRHVLATILAQCLIERYGVYEHAEDLIEAMRLLEETVIHAPAASAVRPRALTNLAAAYHWRARTGGSARTGPDLDRAVALSREVLGIAGGTDREQLARGALAAHLVERGTHRPDRREDLVEAVGELRIVAEDPAAPVAGRIDASGRLGRVAAFLGDQQTSTWGYERAIELLPTMVWHGLTWTARHRLLKEEPTLACDAAASLIRSGEAERAMVLLEQGRSVVWNQILRMRNDFAQLSEVAPDEAVELLRIRERLDLTSDDVTGSYGPLGPLPPETRLERARERAELAVEWDRRVRSIRRRRLVPDFLEPTGYAALAEAAAGGTVVVVNVSTLGCHAILVREDAPPEVLDLAPLTLSEVADQAVSFGNALRGTARSDRSFLERDRDRHIMLDVLEWLWDRIARPVLDRLSPPASSDLPRIWWCPTGYLNLLPLHAAGRHHRHARARPNPTKDTVLDRVVSSYTPTLSALVRARSIEKPSAPPHQVAVGMPETRDRTPLPRVNEELSMLRRHFPSADHLIGPDATIDRVRAALPSAGWAHFACHAEQDGNNPGEGAFLLFDGRLTMTDLASIKLPAAQFAYLSACDTAFGGVQLLDEAAHLAAATQLAGFPHVVACLWRVPDDAASNFAAQIYDRLASGGAPDPAGSAHAVHEAITTIRASHPGDPWLWAPYVHFGR</sequence>
<dbReference type="Gene3D" id="1.25.40.10">
    <property type="entry name" value="Tetratricopeptide repeat domain"/>
    <property type="match status" value="1"/>
</dbReference>
<dbReference type="Proteomes" id="UP000632138">
    <property type="component" value="Unassembled WGS sequence"/>
</dbReference>
<name>A0ABS2APL4_9ACTN</name>
<dbReference type="Pfam" id="PF12770">
    <property type="entry name" value="CHAT"/>
    <property type="match status" value="1"/>
</dbReference>
<proteinExistence type="predicted"/>
<reference evidence="3 4" key="1">
    <citation type="submission" date="2021-01" db="EMBL/GenBank/DDBJ databases">
        <title>Actinoplanes sp. nov. LDG1-06 isolated from lichen.</title>
        <authorList>
            <person name="Saeng-In P."/>
            <person name="Phongsopitanun W."/>
            <person name="Kanchanasin P."/>
            <person name="Yuki M."/>
            <person name="Kudo T."/>
            <person name="Ohkuma M."/>
            <person name="Tanasupawat S."/>
        </authorList>
    </citation>
    <scope>NUCLEOTIDE SEQUENCE [LARGE SCALE GENOMIC DNA]</scope>
    <source>
        <strain evidence="3 4">LDG1-06</strain>
    </source>
</reference>
<comment type="caution">
    <text evidence="3">The sequence shown here is derived from an EMBL/GenBank/DDBJ whole genome shotgun (WGS) entry which is preliminary data.</text>
</comment>
<dbReference type="EMBL" id="JAENHP010000021">
    <property type="protein sequence ID" value="MBM2621808.1"/>
    <property type="molecule type" value="Genomic_DNA"/>
</dbReference>
<feature type="region of interest" description="Disordered" evidence="1">
    <location>
        <begin position="967"/>
        <end position="987"/>
    </location>
</feature>
<evidence type="ECO:0000256" key="1">
    <source>
        <dbReference type="SAM" id="MobiDB-lite"/>
    </source>
</evidence>
<dbReference type="InterPro" id="IPR024983">
    <property type="entry name" value="CHAT_dom"/>
</dbReference>
<keyword evidence="4" id="KW-1185">Reference proteome</keyword>